<dbReference type="GO" id="GO:0003700">
    <property type="term" value="F:DNA-binding transcription factor activity"/>
    <property type="evidence" value="ECO:0007669"/>
    <property type="project" value="TreeGrafter"/>
</dbReference>
<dbReference type="InterPro" id="IPR000843">
    <property type="entry name" value="HTH_LacI"/>
</dbReference>
<dbReference type="CDD" id="cd01392">
    <property type="entry name" value="HTH_LacI"/>
    <property type="match status" value="1"/>
</dbReference>
<protein>
    <submittedName>
        <fullName evidence="5">LacI family transcriptional regulator</fullName>
    </submittedName>
</protein>
<accession>A0A329MGP5</accession>
<reference evidence="5 6" key="1">
    <citation type="journal article" date="2009" name="Int. J. Syst. Evol. Microbiol.">
        <title>Paenibacillus contaminans sp. nov., isolated from a contaminated laboratory plate.</title>
        <authorList>
            <person name="Chou J.H."/>
            <person name="Lee J.H."/>
            <person name="Lin M.C."/>
            <person name="Chang P.S."/>
            <person name="Arun A.B."/>
            <person name="Young C.C."/>
            <person name="Chen W.M."/>
        </authorList>
    </citation>
    <scope>NUCLEOTIDE SEQUENCE [LARGE SCALE GENOMIC DNA]</scope>
    <source>
        <strain evidence="5 6">CKOBP-6</strain>
    </source>
</reference>
<gene>
    <name evidence="5" type="ORF">DQG23_21515</name>
</gene>
<keyword evidence="3" id="KW-0804">Transcription</keyword>
<keyword evidence="1" id="KW-0805">Transcription regulation</keyword>
<dbReference type="EMBL" id="QMFB01000013">
    <property type="protein sequence ID" value="RAV19121.1"/>
    <property type="molecule type" value="Genomic_DNA"/>
</dbReference>
<dbReference type="PROSITE" id="PS50932">
    <property type="entry name" value="HTH_LACI_2"/>
    <property type="match status" value="1"/>
</dbReference>
<dbReference type="Pfam" id="PF00356">
    <property type="entry name" value="LacI"/>
    <property type="match status" value="1"/>
</dbReference>
<evidence type="ECO:0000256" key="2">
    <source>
        <dbReference type="ARBA" id="ARBA00023125"/>
    </source>
</evidence>
<dbReference type="RefSeq" id="WP_113032940.1">
    <property type="nucleotide sequence ID" value="NZ_QMFB01000013.1"/>
</dbReference>
<dbReference type="SUPFAM" id="SSF47413">
    <property type="entry name" value="lambda repressor-like DNA-binding domains"/>
    <property type="match status" value="1"/>
</dbReference>
<dbReference type="Proteomes" id="UP000250369">
    <property type="component" value="Unassembled WGS sequence"/>
</dbReference>
<evidence type="ECO:0000256" key="1">
    <source>
        <dbReference type="ARBA" id="ARBA00023015"/>
    </source>
</evidence>
<evidence type="ECO:0000256" key="3">
    <source>
        <dbReference type="ARBA" id="ARBA00023163"/>
    </source>
</evidence>
<dbReference type="PANTHER" id="PTHR30146">
    <property type="entry name" value="LACI-RELATED TRANSCRIPTIONAL REPRESSOR"/>
    <property type="match status" value="1"/>
</dbReference>
<dbReference type="Gene3D" id="1.10.260.40">
    <property type="entry name" value="lambda repressor-like DNA-binding domains"/>
    <property type="match status" value="1"/>
</dbReference>
<dbReference type="SMART" id="SM00354">
    <property type="entry name" value="HTH_LACI"/>
    <property type="match status" value="1"/>
</dbReference>
<evidence type="ECO:0000313" key="5">
    <source>
        <dbReference type="EMBL" id="RAV19121.1"/>
    </source>
</evidence>
<keyword evidence="6" id="KW-1185">Reference proteome</keyword>
<dbReference type="Pfam" id="PF13377">
    <property type="entry name" value="Peripla_BP_3"/>
    <property type="match status" value="1"/>
</dbReference>
<comment type="caution">
    <text evidence="5">The sequence shown here is derived from an EMBL/GenBank/DDBJ whole genome shotgun (WGS) entry which is preliminary data.</text>
</comment>
<dbReference type="CDD" id="cd06267">
    <property type="entry name" value="PBP1_LacI_sugar_binding-like"/>
    <property type="match status" value="1"/>
</dbReference>
<dbReference type="PANTHER" id="PTHR30146:SF109">
    <property type="entry name" value="HTH-TYPE TRANSCRIPTIONAL REGULATOR GALS"/>
    <property type="match status" value="1"/>
</dbReference>
<dbReference type="InterPro" id="IPR046335">
    <property type="entry name" value="LacI/GalR-like_sensor"/>
</dbReference>
<dbReference type="SUPFAM" id="SSF53822">
    <property type="entry name" value="Periplasmic binding protein-like I"/>
    <property type="match status" value="1"/>
</dbReference>
<name>A0A329MGP5_9BACL</name>
<evidence type="ECO:0000259" key="4">
    <source>
        <dbReference type="PROSITE" id="PS50932"/>
    </source>
</evidence>
<proteinExistence type="predicted"/>
<dbReference type="GO" id="GO:0000976">
    <property type="term" value="F:transcription cis-regulatory region binding"/>
    <property type="evidence" value="ECO:0007669"/>
    <property type="project" value="TreeGrafter"/>
</dbReference>
<organism evidence="5 6">
    <name type="scientific">Paenibacillus contaminans</name>
    <dbReference type="NCBI Taxonomy" id="450362"/>
    <lineage>
        <taxon>Bacteria</taxon>
        <taxon>Bacillati</taxon>
        <taxon>Bacillota</taxon>
        <taxon>Bacilli</taxon>
        <taxon>Bacillales</taxon>
        <taxon>Paenibacillaceae</taxon>
        <taxon>Paenibacillus</taxon>
    </lineage>
</organism>
<evidence type="ECO:0000313" key="6">
    <source>
        <dbReference type="Proteomes" id="UP000250369"/>
    </source>
</evidence>
<dbReference type="InterPro" id="IPR010982">
    <property type="entry name" value="Lambda_DNA-bd_dom_sf"/>
</dbReference>
<dbReference type="AlphaFoldDB" id="A0A329MGP5"/>
<feature type="domain" description="HTH lacI-type" evidence="4">
    <location>
        <begin position="2"/>
        <end position="56"/>
    </location>
</feature>
<dbReference type="InterPro" id="IPR028082">
    <property type="entry name" value="Peripla_BP_I"/>
</dbReference>
<dbReference type="OrthoDB" id="2831239at2"/>
<sequence>MATRKEVAERAGVSEATVSRVLNNVGPIREETKRRVLEASKALGYYPSALARSFVRRKSGNLGVVLPYVPKVNVFSTYYFAEVLSGIGEAVREYGYDLLLMFRSPQESMDFAGLFKSQKVDACIILGSRDVSEERAALRILQEEGHPYCLINQHFEGESFSEIDAEHKQGSLEAIRHLIALGAKRIAFLNGTLDFSNSVDRLEGYRKALAEAGLPFDPQLMLEGNYSRKSGYAAASRVYAMLDSLDAIFVANDRMAIGLMQGLRELGVQTDDFPAIVGYDDSDAARLTDPPLTSVHVPFYEMGKRAAKRLLAQGTDGSDDEGAPREMLGTRLVVRKSSRLRET</sequence>
<keyword evidence="2" id="KW-0238">DNA-binding</keyword>
<dbReference type="Gene3D" id="3.40.50.2300">
    <property type="match status" value="2"/>
</dbReference>